<evidence type="ECO:0000313" key="2">
    <source>
        <dbReference type="EMBL" id="OGC88835.1"/>
    </source>
</evidence>
<evidence type="ECO:0000259" key="1">
    <source>
        <dbReference type="Pfam" id="PF10648"/>
    </source>
</evidence>
<feature type="domain" description="Bacterial spore germination immunoglobulin-like" evidence="1">
    <location>
        <begin position="46"/>
        <end position="134"/>
    </location>
</feature>
<proteinExistence type="predicted"/>
<name>A0A1F4Y4D1_9BACT</name>
<dbReference type="EMBL" id="MEXB01000003">
    <property type="protein sequence ID" value="OGC88835.1"/>
    <property type="molecule type" value="Genomic_DNA"/>
</dbReference>
<dbReference type="STRING" id="1797247.A2419_03625"/>
<sequence length="148" mass="15718">MVIIIVGFLVLVLVPRPEPAKPSPAQQGTASSTSGGVSYATIDNLIAVDAPFKNATVSSPLVVSGTARGMWYFEASAPIELRDANGNVIAQSHVDAQGDWMTEDFVPFKVTLTFPKQPAGSTGTLVLHNDNPSGDPERQKELIVPVKF</sequence>
<protein>
    <recommendedName>
        <fullName evidence="1">Bacterial spore germination immunoglobulin-like domain-containing protein</fullName>
    </recommendedName>
</protein>
<dbReference type="InterPro" id="IPR018911">
    <property type="entry name" value="Gmad2_Ig-like_dom"/>
</dbReference>
<comment type="caution">
    <text evidence="2">The sequence shown here is derived from an EMBL/GenBank/DDBJ whole genome shotgun (WGS) entry which is preliminary data.</text>
</comment>
<organism evidence="2 3">
    <name type="scientific">Candidatus Adlerbacteria bacterium RIFOXYC1_FULL_48_26</name>
    <dbReference type="NCBI Taxonomy" id="1797247"/>
    <lineage>
        <taxon>Bacteria</taxon>
        <taxon>Candidatus Adleribacteriota</taxon>
    </lineage>
</organism>
<gene>
    <name evidence="2" type="ORF">A2419_03625</name>
</gene>
<dbReference type="Pfam" id="PF10648">
    <property type="entry name" value="Gmad2"/>
    <property type="match status" value="1"/>
</dbReference>
<dbReference type="AlphaFoldDB" id="A0A1F4Y4D1"/>
<dbReference type="Proteomes" id="UP000176568">
    <property type="component" value="Unassembled WGS sequence"/>
</dbReference>
<accession>A0A1F4Y4D1</accession>
<evidence type="ECO:0000313" key="3">
    <source>
        <dbReference type="Proteomes" id="UP000176568"/>
    </source>
</evidence>
<reference evidence="2 3" key="1">
    <citation type="journal article" date="2016" name="Nat. Commun.">
        <title>Thousands of microbial genomes shed light on interconnected biogeochemical processes in an aquifer system.</title>
        <authorList>
            <person name="Anantharaman K."/>
            <person name="Brown C.T."/>
            <person name="Hug L.A."/>
            <person name="Sharon I."/>
            <person name="Castelle C.J."/>
            <person name="Probst A.J."/>
            <person name="Thomas B.C."/>
            <person name="Singh A."/>
            <person name="Wilkins M.J."/>
            <person name="Karaoz U."/>
            <person name="Brodie E.L."/>
            <person name="Williams K.H."/>
            <person name="Hubbard S.S."/>
            <person name="Banfield J.F."/>
        </authorList>
    </citation>
    <scope>NUCLEOTIDE SEQUENCE [LARGE SCALE GENOMIC DNA]</scope>
</reference>